<comment type="subcellular location">
    <subcellularLocation>
        <location evidence="1">Nucleus</location>
    </subcellularLocation>
</comment>
<keyword evidence="2" id="KW-0597">Phosphoprotein</keyword>
<dbReference type="FunFam" id="1.25.10.10:FF:001136">
    <property type="entry name" value="Beta-catenin-like protein 1"/>
    <property type="match status" value="1"/>
</dbReference>
<dbReference type="InterPro" id="IPR016024">
    <property type="entry name" value="ARM-type_fold"/>
</dbReference>
<evidence type="ECO:0000313" key="9">
    <source>
        <dbReference type="EMBL" id="CAD8743266.1"/>
    </source>
</evidence>
<dbReference type="InterPro" id="IPR011989">
    <property type="entry name" value="ARM-like"/>
</dbReference>
<accession>A0A6U2FPL1</accession>
<evidence type="ECO:0000256" key="1">
    <source>
        <dbReference type="ARBA" id="ARBA00004123"/>
    </source>
</evidence>
<feature type="compositionally biased region" description="Basic and acidic residues" evidence="7">
    <location>
        <begin position="19"/>
        <end position="29"/>
    </location>
</feature>
<keyword evidence="5" id="KW-0539">Nucleus</keyword>
<evidence type="ECO:0000256" key="5">
    <source>
        <dbReference type="ARBA" id="ARBA00023242"/>
    </source>
</evidence>
<proteinExistence type="predicted"/>
<dbReference type="Pfam" id="PF08216">
    <property type="entry name" value="CTNNBL"/>
    <property type="match status" value="1"/>
</dbReference>
<evidence type="ECO:0000256" key="3">
    <source>
        <dbReference type="ARBA" id="ARBA00022737"/>
    </source>
</evidence>
<dbReference type="PANTHER" id="PTHR14978">
    <property type="entry name" value="BETA-CATENIN-LIKE PROTEIN 1 NUCLEAR ASSOCIATED PROTEIN"/>
    <property type="match status" value="1"/>
</dbReference>
<feature type="coiled-coil region" evidence="6">
    <location>
        <begin position="401"/>
        <end position="428"/>
    </location>
</feature>
<dbReference type="AlphaFoldDB" id="A0A6U2FPL1"/>
<feature type="domain" description="Beta-catenin-like protein 1 N-terminal" evidence="8">
    <location>
        <begin position="17"/>
        <end position="122"/>
    </location>
</feature>
<feature type="compositionally biased region" description="Acidic residues" evidence="7">
    <location>
        <begin position="1"/>
        <end position="18"/>
    </location>
</feature>
<evidence type="ECO:0000259" key="8">
    <source>
        <dbReference type="SMART" id="SM01156"/>
    </source>
</evidence>
<dbReference type="SUPFAM" id="SSF48371">
    <property type="entry name" value="ARM repeat"/>
    <property type="match status" value="1"/>
</dbReference>
<evidence type="ECO:0000256" key="2">
    <source>
        <dbReference type="ARBA" id="ARBA00022553"/>
    </source>
</evidence>
<organism evidence="9">
    <name type="scientific">Hemiselmis andersenii</name>
    <name type="common">Cryptophyte alga</name>
    <dbReference type="NCBI Taxonomy" id="464988"/>
    <lineage>
        <taxon>Eukaryota</taxon>
        <taxon>Cryptophyceae</taxon>
        <taxon>Cryptomonadales</taxon>
        <taxon>Hemiselmidaceae</taxon>
        <taxon>Hemiselmis</taxon>
    </lineage>
</organism>
<evidence type="ECO:0000256" key="7">
    <source>
        <dbReference type="SAM" id="MobiDB-lite"/>
    </source>
</evidence>
<dbReference type="PANTHER" id="PTHR14978:SF0">
    <property type="entry name" value="BETA-CATENIN-LIKE PROTEIN 1"/>
    <property type="match status" value="1"/>
</dbReference>
<reference evidence="9" key="1">
    <citation type="submission" date="2021-01" db="EMBL/GenBank/DDBJ databases">
        <authorList>
            <person name="Corre E."/>
            <person name="Pelletier E."/>
            <person name="Niang G."/>
            <person name="Scheremetjew M."/>
            <person name="Finn R."/>
            <person name="Kale V."/>
            <person name="Holt S."/>
            <person name="Cochrane G."/>
            <person name="Meng A."/>
            <person name="Brown T."/>
            <person name="Cohen L."/>
        </authorList>
    </citation>
    <scope>NUCLEOTIDE SEQUENCE</scope>
    <source>
        <strain evidence="9">CCMP441</strain>
    </source>
</reference>
<dbReference type="InterPro" id="IPR039678">
    <property type="entry name" value="CTNNBL1"/>
</dbReference>
<dbReference type="SMART" id="SM01156">
    <property type="entry name" value="DUF1716"/>
    <property type="match status" value="1"/>
</dbReference>
<dbReference type="GO" id="GO:0005681">
    <property type="term" value="C:spliceosomal complex"/>
    <property type="evidence" value="ECO:0007669"/>
    <property type="project" value="TreeGrafter"/>
</dbReference>
<evidence type="ECO:0000256" key="6">
    <source>
        <dbReference type="SAM" id="Coils"/>
    </source>
</evidence>
<gene>
    <name evidence="9" type="ORF">HAND1043_LOCUS9760</name>
</gene>
<keyword evidence="4 6" id="KW-0175">Coiled coil</keyword>
<dbReference type="InterPro" id="IPR013180">
    <property type="entry name" value="CTNNBL1_N"/>
</dbReference>
<name>A0A6U2FPL1_HEMAN</name>
<dbReference type="Gene3D" id="1.25.10.10">
    <property type="entry name" value="Leucine-rich Repeat Variant"/>
    <property type="match status" value="1"/>
</dbReference>
<protein>
    <recommendedName>
        <fullName evidence="8">Beta-catenin-like protein 1 N-terminal domain-containing protein</fullName>
    </recommendedName>
</protein>
<keyword evidence="3" id="KW-0677">Repeat</keyword>
<dbReference type="EMBL" id="HBFK01015839">
    <property type="protein sequence ID" value="CAD8743266.1"/>
    <property type="molecule type" value="Transcribed_RNA"/>
</dbReference>
<feature type="region of interest" description="Disordered" evidence="7">
    <location>
        <begin position="1"/>
        <end position="29"/>
    </location>
</feature>
<sequence>MEEDDGGDDDYEEEETEEDRAAQLDRMLEEAEPVEVMDLPQLKRLLTALDRKVMKNQEMRVRHSDDPTKFMESEVELFEELTKLQALATAPDLYAEFVRLGGVNKVTELMDHDNVDVALAAVEVVHELTDPTVLEEGDPEGMQAIVDGLADNAALELLVRFLARLDETQDDGRQGVYNILEVFENLSELQPGALEAVCDKTDLIDWLFKRLKVKGFDQNKLYSSEVLSILCQSSEKTQAKVGEGEGMDRLLGLVAPWKKKDPPGEEEAELIQNIFNVICSALMVPANQSALVEGEGIELMVIIMQNRRFAARCALRVLDYAMNRNTAACERFVSAMGLKTLFPAFMRPSSLCLSKSKEAKQGQKEDEEHIVSIVSSLLLRLGGESHARVLNKFMENGLEKVDRLMELHEKYHKRAKEAANDVEDDEEDGLTPEERRYMARLDRGLFSLQHIDVTIAFLLTEEIEEVDARVRLIMRQNGTDLAEVLETIEEYHRNMGDEADRNKAQSDVVDMKEVLKDLEAFLNYVSKE</sequence>
<evidence type="ECO:0000256" key="4">
    <source>
        <dbReference type="ARBA" id="ARBA00023054"/>
    </source>
</evidence>
<dbReference type="GO" id="GO:0010467">
    <property type="term" value="P:gene expression"/>
    <property type="evidence" value="ECO:0007669"/>
    <property type="project" value="UniProtKB-ARBA"/>
</dbReference>